<evidence type="ECO:0000313" key="9">
    <source>
        <dbReference type="EMBL" id="BBO22215.1"/>
    </source>
</evidence>
<protein>
    <recommendedName>
        <fullName evidence="2 5">Cell shape-determining protein MreC</fullName>
    </recommendedName>
    <alternativeName>
        <fullName evidence="4 5">Cell shape protein MreC</fullName>
    </alternativeName>
</protein>
<dbReference type="PANTHER" id="PTHR34138">
    <property type="entry name" value="CELL SHAPE-DETERMINING PROTEIN MREC"/>
    <property type="match status" value="1"/>
</dbReference>
<dbReference type="EMBL" id="AP021857">
    <property type="protein sequence ID" value="BBO22215.1"/>
    <property type="molecule type" value="Genomic_DNA"/>
</dbReference>
<keyword evidence="7" id="KW-0812">Transmembrane</keyword>
<sequence>MPVAGHQPPPFFKRGPAPLARLAFFVILSLALLVLDLKYRYLELARQAVVVAIYPLQRAAYAPVDLYEQLGGYFTSLAVLQRENVHLKRKELESANWLMRQQHLELENQRLRELLDMKVRQPVSGTLAEILYATRDPFSRRIIVDKGSQDGIAPGQAVVDEVGVLGQVTRVFPLQSEVTLVTDKNQAVPVKIVRNGLRTVLFGASGGQLELRFLAANADVQTGDLLVTSGLDGVYLPGLPVAKVARVDRDAAYSFARILCEPVGGVEKHGQVLILGGRDSAPLPRLEETEPRDKPSKGRRIRKKE</sequence>
<evidence type="ECO:0000313" key="10">
    <source>
        <dbReference type="Proteomes" id="UP000662914"/>
    </source>
</evidence>
<dbReference type="GO" id="GO:0008360">
    <property type="term" value="P:regulation of cell shape"/>
    <property type="evidence" value="ECO:0007669"/>
    <property type="project" value="UniProtKB-KW"/>
</dbReference>
<reference evidence="9" key="1">
    <citation type="journal article" name="DNA Res.">
        <title>The physiological potential of anammox bacteria as revealed by their core genome structure.</title>
        <authorList>
            <person name="Okubo T."/>
            <person name="Toyoda A."/>
            <person name="Fukuhara K."/>
            <person name="Uchiyama I."/>
            <person name="Harigaya Y."/>
            <person name="Kuroiwa M."/>
            <person name="Suzuki T."/>
            <person name="Murakami Y."/>
            <person name="Suwa Y."/>
            <person name="Takami H."/>
        </authorList>
    </citation>
    <scope>NUCLEOTIDE SEQUENCE</scope>
    <source>
        <strain evidence="9">317325-3</strain>
    </source>
</reference>
<dbReference type="Gene3D" id="2.40.10.350">
    <property type="entry name" value="Rod shape-determining protein MreC, domain 2"/>
    <property type="match status" value="1"/>
</dbReference>
<evidence type="ECO:0000256" key="4">
    <source>
        <dbReference type="ARBA" id="ARBA00032089"/>
    </source>
</evidence>
<evidence type="ECO:0000256" key="5">
    <source>
        <dbReference type="PIRNR" id="PIRNR038471"/>
    </source>
</evidence>
<gene>
    <name evidence="9" type="ORF">DSYM_29140</name>
</gene>
<dbReference type="PIRSF" id="PIRSF038471">
    <property type="entry name" value="MreC"/>
    <property type="match status" value="1"/>
</dbReference>
<dbReference type="NCBIfam" id="TIGR00219">
    <property type="entry name" value="mreC"/>
    <property type="match status" value="1"/>
</dbReference>
<evidence type="ECO:0000256" key="6">
    <source>
        <dbReference type="SAM" id="MobiDB-lite"/>
    </source>
</evidence>
<dbReference type="Pfam" id="PF04085">
    <property type="entry name" value="MreC"/>
    <property type="match status" value="1"/>
</dbReference>
<evidence type="ECO:0000256" key="1">
    <source>
        <dbReference type="ARBA" id="ARBA00009369"/>
    </source>
</evidence>
<dbReference type="InterPro" id="IPR055342">
    <property type="entry name" value="MreC_beta-barrel_core"/>
</dbReference>
<dbReference type="InterPro" id="IPR042175">
    <property type="entry name" value="Cell/Rod_MreC_2"/>
</dbReference>
<dbReference type="GO" id="GO:0005886">
    <property type="term" value="C:plasma membrane"/>
    <property type="evidence" value="ECO:0007669"/>
    <property type="project" value="TreeGrafter"/>
</dbReference>
<keyword evidence="7" id="KW-1133">Transmembrane helix</keyword>
<accession>A0A809RCV9</accession>
<comment type="similarity">
    <text evidence="1 5">Belongs to the MreC family.</text>
</comment>
<dbReference type="Gene3D" id="2.40.10.340">
    <property type="entry name" value="Rod shape-determining protein MreC, domain 1"/>
    <property type="match status" value="1"/>
</dbReference>
<evidence type="ECO:0000259" key="8">
    <source>
        <dbReference type="Pfam" id="PF04085"/>
    </source>
</evidence>
<evidence type="ECO:0000256" key="3">
    <source>
        <dbReference type="ARBA" id="ARBA00022960"/>
    </source>
</evidence>
<feature type="region of interest" description="Disordered" evidence="6">
    <location>
        <begin position="281"/>
        <end position="305"/>
    </location>
</feature>
<dbReference type="Proteomes" id="UP000662914">
    <property type="component" value="Chromosome"/>
</dbReference>
<dbReference type="KEGG" id="ddz:DSYM_29140"/>
<feature type="transmembrane region" description="Helical" evidence="7">
    <location>
        <begin position="20"/>
        <end position="37"/>
    </location>
</feature>
<feature type="compositionally biased region" description="Basic and acidic residues" evidence="6">
    <location>
        <begin position="285"/>
        <end position="296"/>
    </location>
</feature>
<evidence type="ECO:0000256" key="2">
    <source>
        <dbReference type="ARBA" id="ARBA00013855"/>
    </source>
</evidence>
<keyword evidence="7" id="KW-0472">Membrane</keyword>
<feature type="domain" description="Rod shape-determining protein MreC beta-barrel core" evidence="8">
    <location>
        <begin position="131"/>
        <end position="275"/>
    </location>
</feature>
<organism evidence="9 10">
    <name type="scientific">Candidatus Desulfobacillus denitrificans</name>
    <dbReference type="NCBI Taxonomy" id="2608985"/>
    <lineage>
        <taxon>Bacteria</taxon>
        <taxon>Pseudomonadati</taxon>
        <taxon>Pseudomonadota</taxon>
        <taxon>Betaproteobacteria</taxon>
        <taxon>Candidatus Desulfobacillus</taxon>
    </lineage>
</organism>
<evidence type="ECO:0000256" key="7">
    <source>
        <dbReference type="SAM" id="Phobius"/>
    </source>
</evidence>
<name>A0A809RCV9_9PROT</name>
<dbReference type="PANTHER" id="PTHR34138:SF1">
    <property type="entry name" value="CELL SHAPE-DETERMINING PROTEIN MREC"/>
    <property type="match status" value="1"/>
</dbReference>
<comment type="function">
    <text evidence="5">Involved in formation and maintenance of cell shape.</text>
</comment>
<dbReference type="InterPro" id="IPR007221">
    <property type="entry name" value="MreC"/>
</dbReference>
<dbReference type="InterPro" id="IPR042177">
    <property type="entry name" value="Cell/Rod_1"/>
</dbReference>
<proteinExistence type="inferred from homology"/>
<dbReference type="AlphaFoldDB" id="A0A809RCV9"/>
<keyword evidence="3 5" id="KW-0133">Cell shape</keyword>